<dbReference type="PROSITE" id="PS50093">
    <property type="entry name" value="PKD"/>
    <property type="match status" value="1"/>
</dbReference>
<dbReference type="CDD" id="cd00146">
    <property type="entry name" value="PKD"/>
    <property type="match status" value="1"/>
</dbReference>
<proteinExistence type="predicted"/>
<gene>
    <name evidence="2" type="ORF">C900_04948</name>
</gene>
<evidence type="ECO:0000259" key="1">
    <source>
        <dbReference type="PROSITE" id="PS50093"/>
    </source>
</evidence>
<dbReference type="EMBL" id="AMZN01000072">
    <property type="protein sequence ID" value="ELR69416.1"/>
    <property type="molecule type" value="Genomic_DNA"/>
</dbReference>
<dbReference type="InterPro" id="IPR000601">
    <property type="entry name" value="PKD_dom"/>
</dbReference>
<accession>L8JKH0</accession>
<keyword evidence="3" id="KW-1185">Reference proteome</keyword>
<dbReference type="Pfam" id="PF18911">
    <property type="entry name" value="PKD_4"/>
    <property type="match status" value="1"/>
</dbReference>
<protein>
    <recommendedName>
        <fullName evidence="1">PKD domain-containing protein</fullName>
    </recommendedName>
</protein>
<dbReference type="RefSeq" id="WP_009582102.1">
    <property type="nucleotide sequence ID" value="NZ_AMZN01000072.1"/>
</dbReference>
<sequence>MRTFKLKVLYFLATVSIFSCGDKDPGPAMPEAYFGIGAIRKVEGGYPVFDFTDIIHMRNDSKNAVRYEWDFGDGSTSTIISPNHKYEKKGYYTITLVAYNELGDKSTYSREIKVGYRFMTQLLITSSAITLPAQKFLFIGESDNLQNAFVFQLPSGHTLPMGGPVNLGEFNGSNWFLMLIEDKHPYGIFDTNDTLVFGAVFNPATINPPDYTADEGRIIISETKNHLGETTNDFSFQIDFKL</sequence>
<dbReference type="PROSITE" id="PS51257">
    <property type="entry name" value="PROKAR_LIPOPROTEIN"/>
    <property type="match status" value="1"/>
</dbReference>
<dbReference type="eggNOG" id="COG3291">
    <property type="taxonomic scope" value="Bacteria"/>
</dbReference>
<dbReference type="Gene3D" id="2.60.40.10">
    <property type="entry name" value="Immunoglobulins"/>
    <property type="match status" value="1"/>
</dbReference>
<dbReference type="Proteomes" id="UP000011135">
    <property type="component" value="Unassembled WGS sequence"/>
</dbReference>
<dbReference type="InterPro" id="IPR013783">
    <property type="entry name" value="Ig-like_fold"/>
</dbReference>
<dbReference type="SUPFAM" id="SSF49299">
    <property type="entry name" value="PKD domain"/>
    <property type="match status" value="1"/>
</dbReference>
<dbReference type="STRING" id="1237149.C900_04948"/>
<reference evidence="2 3" key="1">
    <citation type="submission" date="2012-12" db="EMBL/GenBank/DDBJ databases">
        <title>Genome assembly of Fulvivirga imtechensis AK7.</title>
        <authorList>
            <person name="Nupur N."/>
            <person name="Khatri I."/>
            <person name="Kumar R."/>
            <person name="Subramanian S."/>
            <person name="Pinnaka A."/>
        </authorList>
    </citation>
    <scope>NUCLEOTIDE SEQUENCE [LARGE SCALE GENOMIC DNA]</scope>
    <source>
        <strain evidence="2 3">AK7</strain>
    </source>
</reference>
<dbReference type="InterPro" id="IPR035986">
    <property type="entry name" value="PKD_dom_sf"/>
</dbReference>
<dbReference type="SMART" id="SM00089">
    <property type="entry name" value="PKD"/>
    <property type="match status" value="1"/>
</dbReference>
<evidence type="ECO:0000313" key="3">
    <source>
        <dbReference type="Proteomes" id="UP000011135"/>
    </source>
</evidence>
<dbReference type="InterPro" id="IPR022409">
    <property type="entry name" value="PKD/Chitinase_dom"/>
</dbReference>
<comment type="caution">
    <text evidence="2">The sequence shown here is derived from an EMBL/GenBank/DDBJ whole genome shotgun (WGS) entry which is preliminary data.</text>
</comment>
<evidence type="ECO:0000313" key="2">
    <source>
        <dbReference type="EMBL" id="ELR69416.1"/>
    </source>
</evidence>
<organism evidence="2 3">
    <name type="scientific">Fulvivirga imtechensis AK7</name>
    <dbReference type="NCBI Taxonomy" id="1237149"/>
    <lineage>
        <taxon>Bacteria</taxon>
        <taxon>Pseudomonadati</taxon>
        <taxon>Bacteroidota</taxon>
        <taxon>Cytophagia</taxon>
        <taxon>Cytophagales</taxon>
        <taxon>Fulvivirgaceae</taxon>
        <taxon>Fulvivirga</taxon>
    </lineage>
</organism>
<feature type="domain" description="PKD" evidence="1">
    <location>
        <begin position="59"/>
        <end position="114"/>
    </location>
</feature>
<dbReference type="AlphaFoldDB" id="L8JKH0"/>
<name>L8JKH0_9BACT</name>